<keyword evidence="3" id="KW-1185">Reference proteome</keyword>
<accession>A0A8K0HBT9</accession>
<feature type="compositionally biased region" description="Basic and acidic residues" evidence="1">
    <location>
        <begin position="169"/>
        <end position="181"/>
    </location>
</feature>
<comment type="caution">
    <text evidence="2">The sequence shown here is derived from an EMBL/GenBank/DDBJ whole genome shotgun (WGS) entry which is preliminary data.</text>
</comment>
<evidence type="ECO:0000256" key="1">
    <source>
        <dbReference type="SAM" id="MobiDB-lite"/>
    </source>
</evidence>
<proteinExistence type="predicted"/>
<dbReference type="Proteomes" id="UP000796880">
    <property type="component" value="Unassembled WGS sequence"/>
</dbReference>
<protein>
    <submittedName>
        <fullName evidence="2">Uncharacterized protein</fullName>
    </submittedName>
</protein>
<dbReference type="AlphaFoldDB" id="A0A8K0HBT9"/>
<feature type="compositionally biased region" description="Polar residues" evidence="1">
    <location>
        <begin position="153"/>
        <end position="166"/>
    </location>
</feature>
<evidence type="ECO:0000313" key="3">
    <source>
        <dbReference type="Proteomes" id="UP000796880"/>
    </source>
</evidence>
<feature type="region of interest" description="Disordered" evidence="1">
    <location>
        <begin position="254"/>
        <end position="277"/>
    </location>
</feature>
<dbReference type="EMBL" id="VOIH02000004">
    <property type="protein sequence ID" value="KAF3448978.1"/>
    <property type="molecule type" value="Genomic_DNA"/>
</dbReference>
<organism evidence="2 3">
    <name type="scientific">Rhamnella rubrinervis</name>
    <dbReference type="NCBI Taxonomy" id="2594499"/>
    <lineage>
        <taxon>Eukaryota</taxon>
        <taxon>Viridiplantae</taxon>
        <taxon>Streptophyta</taxon>
        <taxon>Embryophyta</taxon>
        <taxon>Tracheophyta</taxon>
        <taxon>Spermatophyta</taxon>
        <taxon>Magnoliopsida</taxon>
        <taxon>eudicotyledons</taxon>
        <taxon>Gunneridae</taxon>
        <taxon>Pentapetalae</taxon>
        <taxon>rosids</taxon>
        <taxon>fabids</taxon>
        <taxon>Rosales</taxon>
        <taxon>Rhamnaceae</taxon>
        <taxon>rhamnoid group</taxon>
        <taxon>Rhamneae</taxon>
        <taxon>Rhamnella</taxon>
    </lineage>
</organism>
<gene>
    <name evidence="2" type="ORF">FNV43_RR09702</name>
</gene>
<feature type="compositionally biased region" description="Polar residues" evidence="1">
    <location>
        <begin position="217"/>
        <end position="228"/>
    </location>
</feature>
<feature type="region of interest" description="Disordered" evidence="1">
    <location>
        <begin position="153"/>
        <end position="228"/>
    </location>
</feature>
<reference evidence="2" key="1">
    <citation type="submission" date="2020-03" db="EMBL/GenBank/DDBJ databases">
        <title>A high-quality chromosome-level genome assembly of a woody plant with both climbing and erect habits, Rhamnella rubrinervis.</title>
        <authorList>
            <person name="Lu Z."/>
            <person name="Yang Y."/>
            <person name="Zhu X."/>
            <person name="Sun Y."/>
        </authorList>
    </citation>
    <scope>NUCLEOTIDE SEQUENCE</scope>
    <source>
        <strain evidence="2">BYM</strain>
        <tissue evidence="2">Leaf</tissue>
    </source>
</reference>
<feature type="compositionally biased region" description="Polar residues" evidence="1">
    <location>
        <begin position="182"/>
        <end position="203"/>
    </location>
</feature>
<sequence length="597" mass="66321">MLEVRWPRFINRQGRLPGGIRLSKGEYMGHPASASMPSALMVPNTLGNLWLWVSGGASIEDGEHPPTPKSAFHSSEIMNSERNELEEKKMGELALADRSADTAECGRLRRCHGDVLDVPCRHGVSHCENLDLERLDLYPGRASIWGDRTFNRESSTLGGRYSTQGDLNLGREKVPRPRETSTWEIGSIQSEEGNLNSGNTQPEEVSPQPRKSLTWGEKSSTKGNLNLGRYSTQGNLDLGGRFSTKDGLDLGRRFLDPGKTQPGEIGTRPRESSTLGGRSSIQVELNLGTYILDSRIIQPVEGNLNSWNIEPKKGTLILWRKKLDFEEHFEEEIWLRGKINTKGRTCDPRSSAQVLDFERASTRGGKSDFEEYSTREGRSTRGGFDIWEVGPRESLRLDSVHQLPLDGSKGNSFIRIPQTRVLVTCNKLRADLILDTPLRAGSVNSQRPFQMSSSKGIFGNDCTQMWFATPGYRVCLGGLTMEADVGMLTISKSAYNAPPHHAAFLASKVSLRFSSSSRGHDVGLTITWESCLEVFALLEGNALFRKLNGRLADTSASSQAQARRLEVVSCWYVMEFSRYPHVSLALEADHRIAPLPK</sequence>
<name>A0A8K0HBT9_9ROSA</name>
<evidence type="ECO:0000313" key="2">
    <source>
        <dbReference type="EMBL" id="KAF3448978.1"/>
    </source>
</evidence>